<accession>A0A5N5TB66</accession>
<name>A0A5N5TB66_9CRUS</name>
<dbReference type="PROSITE" id="PS50262">
    <property type="entry name" value="G_PROTEIN_RECEP_F1_2"/>
    <property type="match status" value="1"/>
</dbReference>
<dbReference type="GO" id="GO:0004930">
    <property type="term" value="F:G protein-coupled receptor activity"/>
    <property type="evidence" value="ECO:0007669"/>
    <property type="project" value="UniProtKB-KW"/>
</dbReference>
<evidence type="ECO:0000256" key="2">
    <source>
        <dbReference type="ARBA" id="ARBA00022475"/>
    </source>
</evidence>
<feature type="compositionally biased region" description="Low complexity" evidence="10">
    <location>
        <begin position="139"/>
        <end position="148"/>
    </location>
</feature>
<dbReference type="PANTHER" id="PTHR11866">
    <property type="entry name" value="G-PROTEIN COUPLED RECEPTOR FAMILY 1 MEMBER"/>
    <property type="match status" value="1"/>
</dbReference>
<evidence type="ECO:0000256" key="1">
    <source>
        <dbReference type="ARBA" id="ARBA00004651"/>
    </source>
</evidence>
<keyword evidence="7" id="KW-0675">Receptor</keyword>
<dbReference type="EMBL" id="SEYY01005205">
    <property type="protein sequence ID" value="KAB7503419.1"/>
    <property type="molecule type" value="Genomic_DNA"/>
</dbReference>
<evidence type="ECO:0000256" key="7">
    <source>
        <dbReference type="ARBA" id="ARBA00023170"/>
    </source>
</evidence>
<evidence type="ECO:0000256" key="4">
    <source>
        <dbReference type="ARBA" id="ARBA00022989"/>
    </source>
</evidence>
<protein>
    <recommendedName>
        <fullName evidence="12">G-protein coupled receptors family 1 profile domain-containing protein</fullName>
    </recommendedName>
</protein>
<evidence type="ECO:0000256" key="10">
    <source>
        <dbReference type="SAM" id="MobiDB-lite"/>
    </source>
</evidence>
<sequence>MCLCTCIVCCNLSVIRVLCDMGKRMISRRYSGSSCRSTSSRCEPLYNNATPEELSFARLMAVLSIFFVICWVPQLVTIIAAQHSLLQSKSHIYRAADVLIALNFTLDPYLYVLFRRKQSRRKNSRANTTTRKFDFRKGTTTTPKTLVTNESVASTNGERFKH</sequence>
<dbReference type="PANTHER" id="PTHR11866:SF16">
    <property type="entry name" value="PROSTAGLANDIN E2 RECEPTOR EP4 SUBTYPE-LIKE PROTEIN"/>
    <property type="match status" value="1"/>
</dbReference>
<dbReference type="InterPro" id="IPR008365">
    <property type="entry name" value="Prostanoid_rcpt"/>
</dbReference>
<dbReference type="OrthoDB" id="5959154at2759"/>
<evidence type="ECO:0000313" key="13">
    <source>
        <dbReference type="EMBL" id="KAB7503419.1"/>
    </source>
</evidence>
<keyword evidence="9" id="KW-0807">Transducer</keyword>
<keyword evidence="5" id="KW-0297">G-protein coupled receptor</keyword>
<keyword evidence="2" id="KW-1003">Cell membrane</keyword>
<evidence type="ECO:0000256" key="11">
    <source>
        <dbReference type="SAM" id="Phobius"/>
    </source>
</evidence>
<evidence type="ECO:0000256" key="8">
    <source>
        <dbReference type="ARBA" id="ARBA00023180"/>
    </source>
</evidence>
<evidence type="ECO:0000256" key="9">
    <source>
        <dbReference type="ARBA" id="ARBA00023224"/>
    </source>
</evidence>
<dbReference type="SUPFAM" id="SSF81321">
    <property type="entry name" value="Family A G protein-coupled receptor-like"/>
    <property type="match status" value="1"/>
</dbReference>
<gene>
    <name evidence="13" type="ORF">Anas_04862</name>
</gene>
<dbReference type="AlphaFoldDB" id="A0A5N5TB66"/>
<dbReference type="InterPro" id="IPR017452">
    <property type="entry name" value="GPCR_Rhodpsn_7TM"/>
</dbReference>
<keyword evidence="14" id="KW-1185">Reference proteome</keyword>
<dbReference type="GO" id="GO:0007189">
    <property type="term" value="P:adenylate cyclase-activating G protein-coupled receptor signaling pathway"/>
    <property type="evidence" value="ECO:0007669"/>
    <property type="project" value="TreeGrafter"/>
</dbReference>
<dbReference type="GO" id="GO:0007204">
    <property type="term" value="P:positive regulation of cytosolic calcium ion concentration"/>
    <property type="evidence" value="ECO:0007669"/>
    <property type="project" value="TreeGrafter"/>
</dbReference>
<evidence type="ECO:0000256" key="5">
    <source>
        <dbReference type="ARBA" id="ARBA00023040"/>
    </source>
</evidence>
<evidence type="ECO:0000256" key="6">
    <source>
        <dbReference type="ARBA" id="ARBA00023136"/>
    </source>
</evidence>
<keyword evidence="6 11" id="KW-0472">Membrane</keyword>
<evidence type="ECO:0000313" key="14">
    <source>
        <dbReference type="Proteomes" id="UP000326759"/>
    </source>
</evidence>
<feature type="domain" description="G-protein coupled receptors family 1 profile" evidence="12">
    <location>
        <begin position="1"/>
        <end position="111"/>
    </location>
</feature>
<feature type="compositionally biased region" description="Polar residues" evidence="10">
    <location>
        <begin position="149"/>
        <end position="162"/>
    </location>
</feature>
<keyword evidence="8" id="KW-0325">Glycoprotein</keyword>
<feature type="transmembrane region" description="Helical" evidence="11">
    <location>
        <begin position="92"/>
        <end position="114"/>
    </location>
</feature>
<dbReference type="Proteomes" id="UP000326759">
    <property type="component" value="Unassembled WGS sequence"/>
</dbReference>
<keyword evidence="3 11" id="KW-0812">Transmembrane</keyword>
<feature type="region of interest" description="Disordered" evidence="10">
    <location>
        <begin position="122"/>
        <end position="162"/>
    </location>
</feature>
<evidence type="ECO:0000256" key="3">
    <source>
        <dbReference type="ARBA" id="ARBA00022692"/>
    </source>
</evidence>
<comment type="subcellular location">
    <subcellularLocation>
        <location evidence="1">Cell membrane</location>
        <topology evidence="1">Multi-pass membrane protein</topology>
    </subcellularLocation>
</comment>
<dbReference type="Gene3D" id="1.20.1070.10">
    <property type="entry name" value="Rhodopsin 7-helix transmembrane proteins"/>
    <property type="match status" value="1"/>
</dbReference>
<evidence type="ECO:0000259" key="12">
    <source>
        <dbReference type="PROSITE" id="PS50262"/>
    </source>
</evidence>
<keyword evidence="4 11" id="KW-1133">Transmembrane helix</keyword>
<dbReference type="GO" id="GO:0005886">
    <property type="term" value="C:plasma membrane"/>
    <property type="evidence" value="ECO:0007669"/>
    <property type="project" value="UniProtKB-SubCell"/>
</dbReference>
<comment type="caution">
    <text evidence="13">The sequence shown here is derived from an EMBL/GenBank/DDBJ whole genome shotgun (WGS) entry which is preliminary data.</text>
</comment>
<organism evidence="13 14">
    <name type="scientific">Armadillidium nasatum</name>
    <dbReference type="NCBI Taxonomy" id="96803"/>
    <lineage>
        <taxon>Eukaryota</taxon>
        <taxon>Metazoa</taxon>
        <taxon>Ecdysozoa</taxon>
        <taxon>Arthropoda</taxon>
        <taxon>Crustacea</taxon>
        <taxon>Multicrustacea</taxon>
        <taxon>Malacostraca</taxon>
        <taxon>Eumalacostraca</taxon>
        <taxon>Peracarida</taxon>
        <taxon>Isopoda</taxon>
        <taxon>Oniscidea</taxon>
        <taxon>Crinocheta</taxon>
        <taxon>Armadillidiidae</taxon>
        <taxon>Armadillidium</taxon>
    </lineage>
</organism>
<proteinExistence type="predicted"/>
<feature type="transmembrane region" description="Helical" evidence="11">
    <location>
        <begin position="59"/>
        <end position="80"/>
    </location>
</feature>
<reference evidence="13 14" key="1">
    <citation type="journal article" date="2019" name="PLoS Biol.">
        <title>Sex chromosomes control vertical transmission of feminizing Wolbachia symbionts in an isopod.</title>
        <authorList>
            <person name="Becking T."/>
            <person name="Chebbi M.A."/>
            <person name="Giraud I."/>
            <person name="Moumen B."/>
            <person name="Laverre T."/>
            <person name="Caubet Y."/>
            <person name="Peccoud J."/>
            <person name="Gilbert C."/>
            <person name="Cordaux R."/>
        </authorList>
    </citation>
    <scope>NUCLEOTIDE SEQUENCE [LARGE SCALE GENOMIC DNA]</scope>
    <source>
        <strain evidence="13">ANa2</strain>
        <tissue evidence="13">Whole body excluding digestive tract and cuticle</tissue>
    </source>
</reference>